<dbReference type="STRING" id="313594.PI23P_00735"/>
<keyword evidence="2" id="KW-1185">Reference proteome</keyword>
<reference evidence="1 2" key="1">
    <citation type="submission" date="2006-02" db="EMBL/GenBank/DDBJ databases">
        <authorList>
            <person name="Murray A."/>
            <person name="Staley J."/>
            <person name="Ferriera S."/>
            <person name="Johnson J."/>
            <person name="Kravitz S."/>
            <person name="Halpern A."/>
            <person name="Remington K."/>
            <person name="Beeson K."/>
            <person name="Tran B."/>
            <person name="Rogers Y.-H."/>
            <person name="Friedman R."/>
            <person name="Venter J.C."/>
        </authorList>
    </citation>
    <scope>NUCLEOTIDE SEQUENCE [LARGE SCALE GENOMIC DNA]</scope>
    <source>
        <strain evidence="1 2">23-P</strain>
    </source>
</reference>
<organism evidence="1 2">
    <name type="scientific">Polaribacter irgensii 23-P</name>
    <dbReference type="NCBI Taxonomy" id="313594"/>
    <lineage>
        <taxon>Bacteria</taxon>
        <taxon>Pseudomonadati</taxon>
        <taxon>Bacteroidota</taxon>
        <taxon>Flavobacteriia</taxon>
        <taxon>Flavobacteriales</taxon>
        <taxon>Flavobacteriaceae</taxon>
    </lineage>
</organism>
<evidence type="ECO:0000313" key="2">
    <source>
        <dbReference type="Proteomes" id="UP000003053"/>
    </source>
</evidence>
<proteinExistence type="predicted"/>
<evidence type="ECO:0000313" key="1">
    <source>
        <dbReference type="EMBL" id="EAR11685.1"/>
    </source>
</evidence>
<dbReference type="EMBL" id="AAOG01000004">
    <property type="protein sequence ID" value="EAR11685.1"/>
    <property type="molecule type" value="Genomic_DNA"/>
</dbReference>
<comment type="caution">
    <text evidence="1">The sequence shown here is derived from an EMBL/GenBank/DDBJ whole genome shotgun (WGS) entry which is preliminary data.</text>
</comment>
<dbReference type="HOGENOM" id="CLU_2194536_0_0_10"/>
<name>A4C284_9FLAO</name>
<accession>A4C284</accession>
<gene>
    <name evidence="1" type="ORF">PI23P_00735</name>
</gene>
<dbReference type="OrthoDB" id="1198610at2"/>
<sequence length="108" mass="12364">MPIFTFSLLQYIRFNRWFFNLTIFNIFENSNVLSKINFENINKGLKQNISTVKHLLPSNVINSSTNNLMSILILTFFRAKEAGVYFFSLKILGTSLSLISSSIANVFS</sequence>
<dbReference type="Proteomes" id="UP000003053">
    <property type="component" value="Unassembled WGS sequence"/>
</dbReference>
<protein>
    <submittedName>
        <fullName evidence="1">Uncharacterized protein</fullName>
    </submittedName>
</protein>
<dbReference type="AlphaFoldDB" id="A4C284"/>